<protein>
    <submittedName>
        <fullName evidence="2">SpoIID/LytB domain-containing protein</fullName>
    </submittedName>
</protein>
<gene>
    <name evidence="2" type="ORF">ENL71_02800</name>
</gene>
<evidence type="ECO:0000313" key="2">
    <source>
        <dbReference type="EMBL" id="HHS01449.1"/>
    </source>
</evidence>
<dbReference type="EMBL" id="DRUZ01000035">
    <property type="protein sequence ID" value="HHS01449.1"/>
    <property type="molecule type" value="Genomic_DNA"/>
</dbReference>
<feature type="domain" description="Sporulation stage II protein D amidase enhancer LytB N-terminal" evidence="1">
    <location>
        <begin position="221"/>
        <end position="313"/>
    </location>
</feature>
<dbReference type="PANTHER" id="PTHR30032">
    <property type="entry name" value="N-ACETYLMURAMOYL-L-ALANINE AMIDASE-RELATED"/>
    <property type="match status" value="1"/>
</dbReference>
<dbReference type="NCBIfam" id="TIGR02669">
    <property type="entry name" value="SpoIID_LytB"/>
    <property type="match status" value="1"/>
</dbReference>
<dbReference type="GO" id="GO:0030288">
    <property type="term" value="C:outer membrane-bounded periplasmic space"/>
    <property type="evidence" value="ECO:0007669"/>
    <property type="project" value="TreeGrafter"/>
</dbReference>
<organism evidence="2">
    <name type="scientific">Caldicellulosiruptor owensensis</name>
    <dbReference type="NCBI Taxonomy" id="55205"/>
    <lineage>
        <taxon>Bacteria</taxon>
        <taxon>Bacillati</taxon>
        <taxon>Bacillota</taxon>
        <taxon>Bacillota incertae sedis</taxon>
        <taxon>Caldicellulosiruptorales</taxon>
        <taxon>Caldicellulosiruptoraceae</taxon>
        <taxon>Caldicellulosiruptor</taxon>
    </lineage>
</organism>
<dbReference type="AlphaFoldDB" id="A0A7C5V1S0"/>
<reference evidence="2" key="1">
    <citation type="journal article" date="2020" name="mSystems">
        <title>Genome- and Community-Level Interaction Insights into Carbon Utilization and Element Cycling Functions of Hydrothermarchaeota in Hydrothermal Sediment.</title>
        <authorList>
            <person name="Zhou Z."/>
            <person name="Liu Y."/>
            <person name="Xu W."/>
            <person name="Pan J."/>
            <person name="Luo Z.H."/>
            <person name="Li M."/>
        </authorList>
    </citation>
    <scope>NUCLEOTIDE SEQUENCE [LARGE SCALE GENOMIC DNA]</scope>
    <source>
        <strain evidence="2">SpSt-102</strain>
    </source>
</reference>
<dbReference type="PANTHER" id="PTHR30032:SF4">
    <property type="entry name" value="AMIDASE ENHANCER"/>
    <property type="match status" value="1"/>
</dbReference>
<dbReference type="InterPro" id="IPR013693">
    <property type="entry name" value="SpoIID/LytB_N"/>
</dbReference>
<dbReference type="Pfam" id="PF08486">
    <property type="entry name" value="SpoIID"/>
    <property type="match status" value="1"/>
</dbReference>
<evidence type="ECO:0000259" key="1">
    <source>
        <dbReference type="Pfam" id="PF08486"/>
    </source>
</evidence>
<dbReference type="InterPro" id="IPR013486">
    <property type="entry name" value="SpoIID/LytB"/>
</dbReference>
<name>A0A7C5V1S0_9FIRM</name>
<dbReference type="GO" id="GO:0030435">
    <property type="term" value="P:sporulation resulting in formation of a cellular spore"/>
    <property type="evidence" value="ECO:0007669"/>
    <property type="project" value="InterPro"/>
</dbReference>
<proteinExistence type="predicted"/>
<accession>A0A7C5V1S0</accession>
<sequence>MRKKILCGAFAAIFFIVFSLINILPVFSQNQIPEWIRIGVFYSDIYKKSNPVDSVKIEAKGSLFLAISDDKNFVTIADTKRNVLTVEKDVYKKSDQEGSNFHVLVGRYISYRTAQDALKNFSYFRDAFVGFVNGGYSILVGSFDNLTDTQKLASRISGSLVFTSPTMVIVKDQDGKIIFGFDGQNSKYLMIIPQSQNGVERIKIGDRWFRGRVEFKRIKGSDMTVINVSKFEEYLYGVIRMEIDPLWPMEAVKAFAVIARTYAVRNIGKHKAQGFDLCPTDHCQVYGGAVDGTYGEKQAIAAVDLTRGEIITYKGIPIDAVYFSSTGGIPTEDSENVWKYPVEYLRSVDNSKEAKNSKSSWLFQFTKDEIKNMLKKRNIDIGDILDVQAVEYTKAGRVLRLKIIGTEGEYECQKEATRLLFGLYSQAYTIATDADVAVVDENGKVKKVRITSQKILFEDGSVKRAVVAGQKQNFEETEKILPQTSESVYLSIYDEVYQSEEVGSFEFEDLTYSQQYIDVVNPDGSIDKVPLVPTTYTFNGKGWGHGVGMSQWGAKSLAESGYNYKQIIKHYYTGVEIEKR</sequence>
<dbReference type="InterPro" id="IPR051922">
    <property type="entry name" value="Bact_Sporulation_Assoc"/>
</dbReference>
<comment type="caution">
    <text evidence="2">The sequence shown here is derived from an EMBL/GenBank/DDBJ whole genome shotgun (WGS) entry which is preliminary data.</text>
</comment>